<reference evidence="1" key="2">
    <citation type="journal article" date="2023" name="Proc. Natl. Acad. Sci. U.S.A.">
        <title>A global phylogenomic analysis of the shiitake genus Lentinula.</title>
        <authorList>
            <person name="Sierra-Patev S."/>
            <person name="Min B."/>
            <person name="Naranjo-Ortiz M."/>
            <person name="Looney B."/>
            <person name="Konkel Z."/>
            <person name="Slot J.C."/>
            <person name="Sakamoto Y."/>
            <person name="Steenwyk J.L."/>
            <person name="Rokas A."/>
            <person name="Carro J."/>
            <person name="Camarero S."/>
            <person name="Ferreira P."/>
            <person name="Molpeceres G."/>
            <person name="Ruiz-Duenas F.J."/>
            <person name="Serrano A."/>
            <person name="Henrissat B."/>
            <person name="Drula E."/>
            <person name="Hughes K.W."/>
            <person name="Mata J.L."/>
            <person name="Ishikawa N.K."/>
            <person name="Vargas-Isla R."/>
            <person name="Ushijima S."/>
            <person name="Smith C.A."/>
            <person name="Donoghue J."/>
            <person name="Ahrendt S."/>
            <person name="Andreopoulos W."/>
            <person name="He G."/>
            <person name="LaButti K."/>
            <person name="Lipzen A."/>
            <person name="Ng V."/>
            <person name="Riley R."/>
            <person name="Sandor L."/>
            <person name="Barry K."/>
            <person name="Martinez A.T."/>
            <person name="Xiao Y."/>
            <person name="Gibbons J.G."/>
            <person name="Terashima K."/>
            <person name="Grigoriev I.V."/>
            <person name="Hibbett D."/>
        </authorList>
    </citation>
    <scope>NUCLEOTIDE SEQUENCE</scope>
    <source>
        <strain evidence="1">ET3784</strain>
    </source>
</reference>
<organism evidence="1 2">
    <name type="scientific">Lentinula guzmanii</name>
    <dbReference type="NCBI Taxonomy" id="2804957"/>
    <lineage>
        <taxon>Eukaryota</taxon>
        <taxon>Fungi</taxon>
        <taxon>Dikarya</taxon>
        <taxon>Basidiomycota</taxon>
        <taxon>Agaricomycotina</taxon>
        <taxon>Agaricomycetes</taxon>
        <taxon>Agaricomycetidae</taxon>
        <taxon>Agaricales</taxon>
        <taxon>Marasmiineae</taxon>
        <taxon>Omphalotaceae</taxon>
        <taxon>Lentinula</taxon>
    </lineage>
</organism>
<accession>A0AA38JCJ1</accession>
<dbReference type="EMBL" id="JANVFO010000063">
    <property type="protein sequence ID" value="KAJ3720247.1"/>
    <property type="molecule type" value="Genomic_DNA"/>
</dbReference>
<comment type="caution">
    <text evidence="1">The sequence shown here is derived from an EMBL/GenBank/DDBJ whole genome shotgun (WGS) entry which is preliminary data.</text>
</comment>
<gene>
    <name evidence="1" type="ORF">DFJ43DRAFT_1042602</name>
</gene>
<keyword evidence="2" id="KW-1185">Reference proteome</keyword>
<evidence type="ECO:0000313" key="2">
    <source>
        <dbReference type="Proteomes" id="UP001176059"/>
    </source>
</evidence>
<evidence type="ECO:0000313" key="1">
    <source>
        <dbReference type="EMBL" id="KAJ3720247.1"/>
    </source>
</evidence>
<reference evidence="1" key="1">
    <citation type="submission" date="2022-08" db="EMBL/GenBank/DDBJ databases">
        <authorList>
            <consortium name="DOE Joint Genome Institute"/>
            <person name="Min B."/>
            <person name="Sierra-Patev S."/>
            <person name="Naranjo-Ortiz M."/>
            <person name="Looney B."/>
            <person name="Konkel Z."/>
            <person name="Slot J.C."/>
            <person name="Sakamoto Y."/>
            <person name="Steenwyk J.L."/>
            <person name="Rokas A."/>
            <person name="Carro J."/>
            <person name="Camarero S."/>
            <person name="Ferreira P."/>
            <person name="Molpeceres G."/>
            <person name="Ruiz-duenas F.J."/>
            <person name="Serrano A."/>
            <person name="Henrissat B."/>
            <person name="Drula E."/>
            <person name="Hughes K.W."/>
            <person name="Mata J.L."/>
            <person name="Ishikawa N.K."/>
            <person name="Vargas-Isla R."/>
            <person name="Ushijima S."/>
            <person name="Smith C.A."/>
            <person name="Ahrendt S."/>
            <person name="Andreopoulos W."/>
            <person name="He G."/>
            <person name="LaButti K."/>
            <person name="Lipzen A."/>
            <person name="Ng V."/>
            <person name="Riley R."/>
            <person name="Sandor L."/>
            <person name="Barry K."/>
            <person name="Martinez A.T."/>
            <person name="Xiao Y."/>
            <person name="Gibbons J.G."/>
            <person name="Terashima K."/>
            <person name="Hibbett D.S."/>
            <person name="Grigoriev I.V."/>
        </authorList>
    </citation>
    <scope>NUCLEOTIDE SEQUENCE</scope>
    <source>
        <strain evidence="1">ET3784</strain>
    </source>
</reference>
<protein>
    <submittedName>
        <fullName evidence="1">Uncharacterized protein</fullName>
    </submittedName>
</protein>
<dbReference type="AlphaFoldDB" id="A0AA38JCJ1"/>
<dbReference type="Proteomes" id="UP001176059">
    <property type="component" value="Unassembled WGS sequence"/>
</dbReference>
<sequence length="297" mass="31435">MSLPPLVVTANAEYSKIKEEIISSYDTYANILSPHLISANKHTECLVHATNLGESTARLMNFVPNLLAAPRSLILSSRSRAPKSAPMVIDSSSGEDDDVSVVGGDIAMGDSTLPTATPAVADHLMSLHAAIPGATLLVEPTAAIIPPVATGLSATVQETAPIAESNNSTRAQAVHFVKRRYEEARKRQRSVAGLDYINAAAGSSLAFPNSVAQITAASSSATSSSAVEITDKAKSLVSNISISSKSERGLIKQESDLHSELDVTINRLHYLLQYFDLVKAQHVQVLKDLHLAGSSVE</sequence>
<name>A0AA38JCJ1_9AGAR</name>
<proteinExistence type="predicted"/>